<evidence type="ECO:0000256" key="1">
    <source>
        <dbReference type="ARBA" id="ARBA00004141"/>
    </source>
</evidence>
<accession>A0A2I3SFN1</accession>
<feature type="region of interest" description="Disordered" evidence="5">
    <location>
        <begin position="504"/>
        <end position="533"/>
    </location>
</feature>
<dbReference type="InterPro" id="IPR005828">
    <property type="entry name" value="MFS_sugar_transport-like"/>
</dbReference>
<dbReference type="GO" id="GO:0016020">
    <property type="term" value="C:membrane"/>
    <property type="evidence" value="ECO:0007669"/>
    <property type="project" value="UniProtKB-SubCell"/>
</dbReference>
<evidence type="ECO:0000313" key="8">
    <source>
        <dbReference type="Ensembl" id="ENSPTRP00000075827.1"/>
    </source>
</evidence>
<feature type="domain" description="Major facilitator superfamily (MFS) profile" evidence="7">
    <location>
        <begin position="94"/>
        <end position="489"/>
    </location>
</feature>
<feature type="transmembrane region" description="Helical" evidence="6">
    <location>
        <begin position="192"/>
        <end position="213"/>
    </location>
</feature>
<evidence type="ECO:0000256" key="3">
    <source>
        <dbReference type="ARBA" id="ARBA00022989"/>
    </source>
</evidence>
<dbReference type="GO" id="GO:0015711">
    <property type="term" value="P:organic anion transport"/>
    <property type="evidence" value="ECO:0000318"/>
    <property type="project" value="GO_Central"/>
</dbReference>
<protein>
    <recommendedName>
        <fullName evidence="7">Major facilitator superfamily (MFS) profile domain-containing protein</fullName>
    </recommendedName>
</protein>
<dbReference type="OMA" id="PEPCQRF"/>
<dbReference type="AlphaFoldDB" id="A0A2I3SFN1"/>
<dbReference type="InParanoid" id="A0A2I3SFN1"/>
<feature type="transmembrane region" description="Helical" evidence="6">
    <location>
        <begin position="142"/>
        <end position="161"/>
    </location>
</feature>
<dbReference type="InterPro" id="IPR036259">
    <property type="entry name" value="MFS_trans_sf"/>
</dbReference>
<dbReference type="GO" id="GO:0022857">
    <property type="term" value="F:transmembrane transporter activity"/>
    <property type="evidence" value="ECO:0007669"/>
    <property type="project" value="InterPro"/>
</dbReference>
<dbReference type="CDD" id="cd17446">
    <property type="entry name" value="MFS_SLC22A6_OAT1_like"/>
    <property type="match status" value="1"/>
</dbReference>
<feature type="compositionally biased region" description="Basic and acidic residues" evidence="5">
    <location>
        <begin position="504"/>
        <end position="518"/>
    </location>
</feature>
<evidence type="ECO:0000259" key="7">
    <source>
        <dbReference type="PROSITE" id="PS50850"/>
    </source>
</evidence>
<feature type="transmembrane region" description="Helical" evidence="6">
    <location>
        <begin position="168"/>
        <end position="186"/>
    </location>
</feature>
<organism evidence="8 9">
    <name type="scientific">Pan troglodytes</name>
    <name type="common">Chimpanzee</name>
    <dbReference type="NCBI Taxonomy" id="9598"/>
    <lineage>
        <taxon>Eukaryota</taxon>
        <taxon>Metazoa</taxon>
        <taxon>Chordata</taxon>
        <taxon>Craniata</taxon>
        <taxon>Vertebrata</taxon>
        <taxon>Euteleostomi</taxon>
        <taxon>Mammalia</taxon>
        <taxon>Eutheria</taxon>
        <taxon>Euarchontoglires</taxon>
        <taxon>Primates</taxon>
        <taxon>Haplorrhini</taxon>
        <taxon>Catarrhini</taxon>
        <taxon>Hominidae</taxon>
        <taxon>Pan</taxon>
    </lineage>
</organism>
<feature type="transmembrane region" description="Helical" evidence="6">
    <location>
        <begin position="407"/>
        <end position="425"/>
    </location>
</feature>
<evidence type="ECO:0000256" key="6">
    <source>
        <dbReference type="SAM" id="Phobius"/>
    </source>
</evidence>
<feature type="transmembrane region" description="Helical" evidence="6">
    <location>
        <begin position="464"/>
        <end position="484"/>
    </location>
</feature>
<keyword evidence="4 6" id="KW-0472">Membrane</keyword>
<dbReference type="FunCoup" id="A0A2I3SFN1">
    <property type="interactions" value="52"/>
</dbReference>
<keyword evidence="9" id="KW-1185">Reference proteome</keyword>
<sequence length="533" mass="57965">MAFTDLLDALGGMGRFQLIHMALLLLPCGLLACHNFLQNFTAAVPPHHCRGPANNTEASTNDSGAWLRATIPLDQLGAPEPCRHFTKPQWALLSPNSSIPGAATEGCKDGWVYNRSVFPSTIVMEWDLVCEARTLRDLAQSVYMAGVLVGAAVFGSLADRLGRKGPLVWSYLQLAASGAATAYFSSFSAYCVFRFLMGMTFSGIILNSLSLVVEWMPTRGRTVAGILLGYSFTLGQLILAGVAYLIRPWRCLQFAISAPFLIFFLYSWWLPESSRWLLLHGKSQLAVQNLQKVAAMNGRKEEGERLTKEVSELGGRKGGNSLQSCWFSNSVAYYGLAMDLQKFGLSLYLVQALFGIIDIPAMLVATATMIYVGRRATVASFLILAGLMVIANMFVPEGMQILRTAQAALGKGCLASSFICVYLFTGELYPTEIRQMGMGFASVHARLGGLAAPLVTTLGEYSTILPTVSFGATAILAGLAVCFLTETRNMPLVETIAAMERRVKEGSSKKHVEEKSEEISLQQLRASPLKETI</sequence>
<evidence type="ECO:0000313" key="9">
    <source>
        <dbReference type="Proteomes" id="UP000002277"/>
    </source>
</evidence>
<dbReference type="FunFam" id="1.20.1250.20:FF:001088">
    <property type="entry name" value="Solute carrier family 22 member 9"/>
    <property type="match status" value="1"/>
</dbReference>
<feature type="transmembrane region" description="Helical" evidence="6">
    <location>
        <begin position="225"/>
        <end position="246"/>
    </location>
</feature>
<keyword evidence="3 6" id="KW-1133">Transmembrane helix</keyword>
<name>A0A2I3SFN1_PANTR</name>
<dbReference type="Gene3D" id="1.20.1250.20">
    <property type="entry name" value="MFS general substrate transporter like domains"/>
    <property type="match status" value="1"/>
</dbReference>
<feature type="transmembrane region" description="Helical" evidence="6">
    <location>
        <begin position="252"/>
        <end position="270"/>
    </location>
</feature>
<dbReference type="InterPro" id="IPR020846">
    <property type="entry name" value="MFS_dom"/>
</dbReference>
<dbReference type="SUPFAM" id="SSF103473">
    <property type="entry name" value="MFS general substrate transporter"/>
    <property type="match status" value="1"/>
</dbReference>
<reference evidence="8" key="3">
    <citation type="submission" date="2025-09" db="UniProtKB">
        <authorList>
            <consortium name="Ensembl"/>
        </authorList>
    </citation>
    <scope>IDENTIFICATION</scope>
</reference>
<dbReference type="Ensembl" id="ENSPTRT00000086625.1">
    <property type="protein sequence ID" value="ENSPTRP00000075827.1"/>
    <property type="gene ID" value="ENSPTRG00000052347.1"/>
</dbReference>
<dbReference type="PROSITE" id="PS50850">
    <property type="entry name" value="MFS"/>
    <property type="match status" value="1"/>
</dbReference>
<evidence type="ECO:0000256" key="4">
    <source>
        <dbReference type="ARBA" id="ARBA00023136"/>
    </source>
</evidence>
<dbReference type="Pfam" id="PF00083">
    <property type="entry name" value="Sugar_tr"/>
    <property type="match status" value="1"/>
</dbReference>
<feature type="transmembrane region" description="Helical" evidence="6">
    <location>
        <begin position="18"/>
        <end position="37"/>
    </location>
</feature>
<dbReference type="PANTHER" id="PTHR24064">
    <property type="entry name" value="SOLUTE CARRIER FAMILY 22 MEMBER"/>
    <property type="match status" value="1"/>
</dbReference>
<evidence type="ECO:0000256" key="2">
    <source>
        <dbReference type="ARBA" id="ARBA00022692"/>
    </source>
</evidence>
<evidence type="ECO:0000256" key="5">
    <source>
        <dbReference type="SAM" id="MobiDB-lite"/>
    </source>
</evidence>
<dbReference type="EMBL" id="AACZ04016215">
    <property type="status" value="NOT_ANNOTATED_CDS"/>
    <property type="molecule type" value="Genomic_DNA"/>
</dbReference>
<reference evidence="8 9" key="1">
    <citation type="journal article" date="2005" name="Nature">
        <title>Initial sequence of the chimpanzee genome and comparison with the human genome.</title>
        <authorList>
            <consortium name="Chimpanzee sequencing and analysis consortium"/>
        </authorList>
    </citation>
    <scope>NUCLEOTIDE SEQUENCE [LARGE SCALE GENOMIC DNA]</scope>
</reference>
<reference evidence="8" key="2">
    <citation type="submission" date="2025-08" db="UniProtKB">
        <authorList>
            <consortium name="Ensembl"/>
        </authorList>
    </citation>
    <scope>IDENTIFICATION</scope>
</reference>
<dbReference type="Bgee" id="ENSPTRG00000052347">
    <property type="expression patterns" value="Expressed in cerebellar cortex and 6 other cell types or tissues"/>
</dbReference>
<dbReference type="EMBL" id="AACZ04016214">
    <property type="status" value="NOT_ANNOTATED_CDS"/>
    <property type="molecule type" value="Genomic_DNA"/>
</dbReference>
<dbReference type="GeneTree" id="ENSGT00940000162438"/>
<feature type="transmembrane region" description="Helical" evidence="6">
    <location>
        <begin position="378"/>
        <end position="395"/>
    </location>
</feature>
<keyword evidence="2 6" id="KW-0812">Transmembrane</keyword>
<dbReference type="Proteomes" id="UP000002277">
    <property type="component" value="Chromosome 11"/>
</dbReference>
<proteinExistence type="predicted"/>
<feature type="transmembrane region" description="Helical" evidence="6">
    <location>
        <begin position="347"/>
        <end position="372"/>
    </location>
</feature>
<comment type="subcellular location">
    <subcellularLocation>
        <location evidence="1">Membrane</location>
        <topology evidence="1">Multi-pass membrane protein</topology>
    </subcellularLocation>
</comment>